<protein>
    <submittedName>
        <fullName evidence="4">Pilus assembly protein CpaF</fullName>
    </submittedName>
</protein>
<reference evidence="4 5" key="1">
    <citation type="submission" date="2019-02" db="EMBL/GenBank/DDBJ databases">
        <title>Genomic Encyclopedia of Type Strains, Phase IV (KMG-IV): sequencing the most valuable type-strain genomes for metagenomic binning, comparative biology and taxonomic classification.</title>
        <authorList>
            <person name="Goeker M."/>
        </authorList>
    </citation>
    <scope>NUCLEOTIDE SEQUENCE [LARGE SCALE GENOMIC DNA]</scope>
    <source>
        <strain evidence="4 5">DSM 16618</strain>
    </source>
</reference>
<dbReference type="InterPro" id="IPR027417">
    <property type="entry name" value="P-loop_NTPase"/>
</dbReference>
<dbReference type="Pfam" id="PF00437">
    <property type="entry name" value="T2SSE"/>
    <property type="match status" value="1"/>
</dbReference>
<dbReference type="Gene3D" id="3.40.50.300">
    <property type="entry name" value="P-loop containing nucleotide triphosphate hydrolases"/>
    <property type="match status" value="1"/>
</dbReference>
<comment type="caution">
    <text evidence="4">The sequence shown here is derived from an EMBL/GenBank/DDBJ whole genome shotgun (WGS) entry which is preliminary data.</text>
</comment>
<evidence type="ECO:0000256" key="1">
    <source>
        <dbReference type="ARBA" id="ARBA00006611"/>
    </source>
</evidence>
<dbReference type="CDD" id="cd01130">
    <property type="entry name" value="VirB11-like_ATPase"/>
    <property type="match status" value="1"/>
</dbReference>
<feature type="region of interest" description="Disordered" evidence="2">
    <location>
        <begin position="579"/>
        <end position="627"/>
    </location>
</feature>
<dbReference type="SMART" id="SM00240">
    <property type="entry name" value="FHA"/>
    <property type="match status" value="1"/>
</dbReference>
<sequence>MVEIEIIQDDGPVERRVLALPVLIGRDERCDLRLRSWRVARMHARLSAHAGDLLLEDLGSWHGTWVNQRRIARYGPLMPEDLVVIGACRLQVRRLAPQVDGQGRQGDGGSGAAAQLGMPVFPAGQPAQGLTIAGDAAGPAAAGAIPQAMPLPQHLPAVDGGLVRRLHGVLLQELDLRRRNVEDMNDAALRSQAHEVLSAWLSQHGRLDVEEGPHGVPEGGRLPADAAGQRALLERVLDEALGYGPLQPLMAEDGITEIMVNGHEEIYVERQGRLQRHDAVFSSEAALLAVMERMVAPVGRRLDENMPLADARLPDGSRVHAVIRPIAVQGPSLTIRRFPRRRPGLDELVSLGALDQGMSSFLAQCVRLRCNIIVAGGTGSGKTTLLNALSHCIAPHERVITIEDAAELRLQHAHKVVLEARPPNQEGKGAISIRELVRNALRMRPDRIVVGECRGAEALDMLAAMNTGHEGSLTTLHANSPRDALARLETMVLMAGMALPLAAVREQIAASVDLLVQLVRLPDGRRVIAEVTELCGIESQCLQTLPLFSFDRRSGSHRRGASVPTFFESWRKQGIDFDPTSFPGPGDDTTAENGWHDNTVGLAPTPPGMLLPASSWADDGPGRRATP</sequence>
<dbReference type="PANTHER" id="PTHR30486">
    <property type="entry name" value="TWITCHING MOTILITY PROTEIN PILT"/>
    <property type="match status" value="1"/>
</dbReference>
<accession>A0A4V2F0G2</accession>
<proteinExistence type="inferred from homology"/>
<name>A0A4V2F0G2_9BURK</name>
<dbReference type="Pfam" id="PF00498">
    <property type="entry name" value="FHA"/>
    <property type="match status" value="1"/>
</dbReference>
<dbReference type="SUPFAM" id="SSF49879">
    <property type="entry name" value="SMAD/FHA domain"/>
    <property type="match status" value="1"/>
</dbReference>
<dbReference type="SUPFAM" id="SSF52540">
    <property type="entry name" value="P-loop containing nucleoside triphosphate hydrolases"/>
    <property type="match status" value="1"/>
</dbReference>
<gene>
    <name evidence="4" type="ORF">EV679_1349</name>
</gene>
<dbReference type="PROSITE" id="PS50006">
    <property type="entry name" value="FHA_DOMAIN"/>
    <property type="match status" value="1"/>
</dbReference>
<dbReference type="CDD" id="cd00060">
    <property type="entry name" value="FHA"/>
    <property type="match status" value="1"/>
</dbReference>
<evidence type="ECO:0000259" key="3">
    <source>
        <dbReference type="PROSITE" id="PS50006"/>
    </source>
</evidence>
<dbReference type="InterPro" id="IPR000253">
    <property type="entry name" value="FHA_dom"/>
</dbReference>
<dbReference type="InterPro" id="IPR008984">
    <property type="entry name" value="SMAD_FHA_dom_sf"/>
</dbReference>
<evidence type="ECO:0000313" key="4">
    <source>
        <dbReference type="EMBL" id="RZS69963.1"/>
    </source>
</evidence>
<comment type="similarity">
    <text evidence="1">Belongs to the GSP E family.</text>
</comment>
<dbReference type="GO" id="GO:0016887">
    <property type="term" value="F:ATP hydrolysis activity"/>
    <property type="evidence" value="ECO:0007669"/>
    <property type="project" value="InterPro"/>
</dbReference>
<dbReference type="Proteomes" id="UP000292039">
    <property type="component" value="Unassembled WGS sequence"/>
</dbReference>
<organism evidence="4 5">
    <name type="scientific">Kerstersia gyiorum</name>
    <dbReference type="NCBI Taxonomy" id="206506"/>
    <lineage>
        <taxon>Bacteria</taxon>
        <taxon>Pseudomonadati</taxon>
        <taxon>Pseudomonadota</taxon>
        <taxon>Betaproteobacteria</taxon>
        <taxon>Burkholderiales</taxon>
        <taxon>Alcaligenaceae</taxon>
        <taxon>Kerstersia</taxon>
    </lineage>
</organism>
<dbReference type="InterPro" id="IPR001482">
    <property type="entry name" value="T2SS/T4SS_dom"/>
</dbReference>
<dbReference type="InterPro" id="IPR050921">
    <property type="entry name" value="T4SS_GSP_E_ATPase"/>
</dbReference>
<dbReference type="AlphaFoldDB" id="A0A4V2F0G2"/>
<evidence type="ECO:0000256" key="2">
    <source>
        <dbReference type="SAM" id="MobiDB-lite"/>
    </source>
</evidence>
<dbReference type="EMBL" id="SGWZ01000002">
    <property type="protein sequence ID" value="RZS69963.1"/>
    <property type="molecule type" value="Genomic_DNA"/>
</dbReference>
<dbReference type="Gene3D" id="2.60.200.20">
    <property type="match status" value="1"/>
</dbReference>
<dbReference type="Gene3D" id="3.30.450.380">
    <property type="match status" value="1"/>
</dbReference>
<dbReference type="PANTHER" id="PTHR30486:SF6">
    <property type="entry name" value="TYPE IV PILUS RETRACTATION ATPASE PILT"/>
    <property type="match status" value="1"/>
</dbReference>
<evidence type="ECO:0000313" key="5">
    <source>
        <dbReference type="Proteomes" id="UP000292039"/>
    </source>
</evidence>
<feature type="domain" description="FHA" evidence="3">
    <location>
        <begin position="22"/>
        <end position="71"/>
    </location>
</feature>